<organism evidence="1 2">
    <name type="scientific">Nezara viridula</name>
    <name type="common">Southern green stink bug</name>
    <name type="synonym">Cimex viridulus</name>
    <dbReference type="NCBI Taxonomy" id="85310"/>
    <lineage>
        <taxon>Eukaryota</taxon>
        <taxon>Metazoa</taxon>
        <taxon>Ecdysozoa</taxon>
        <taxon>Arthropoda</taxon>
        <taxon>Hexapoda</taxon>
        <taxon>Insecta</taxon>
        <taxon>Pterygota</taxon>
        <taxon>Neoptera</taxon>
        <taxon>Paraneoptera</taxon>
        <taxon>Hemiptera</taxon>
        <taxon>Heteroptera</taxon>
        <taxon>Panheteroptera</taxon>
        <taxon>Pentatomomorpha</taxon>
        <taxon>Pentatomoidea</taxon>
        <taxon>Pentatomidae</taxon>
        <taxon>Pentatominae</taxon>
        <taxon>Nezara</taxon>
    </lineage>
</organism>
<evidence type="ECO:0000313" key="1">
    <source>
        <dbReference type="EMBL" id="CAH1407299.1"/>
    </source>
</evidence>
<sequence length="75" mass="8372">MPHGIVPFTLLLHTRSKPRLGSANVRSPLDVMPVRQPSSEPLLIELRDISLRTKFLRTDTITVGQPTDRDSEAVP</sequence>
<proteinExistence type="predicted"/>
<gene>
    <name evidence="1" type="ORF">NEZAVI_LOCUS15050</name>
</gene>
<accession>A0A9P0HT14</accession>
<keyword evidence="2" id="KW-1185">Reference proteome</keyword>
<dbReference type="Proteomes" id="UP001152798">
    <property type="component" value="Chromosome 7"/>
</dbReference>
<evidence type="ECO:0000313" key="2">
    <source>
        <dbReference type="Proteomes" id="UP001152798"/>
    </source>
</evidence>
<protein>
    <submittedName>
        <fullName evidence="1">Uncharacterized protein</fullName>
    </submittedName>
</protein>
<dbReference type="EMBL" id="OV725083">
    <property type="protein sequence ID" value="CAH1407299.1"/>
    <property type="molecule type" value="Genomic_DNA"/>
</dbReference>
<reference evidence="1" key="1">
    <citation type="submission" date="2022-01" db="EMBL/GenBank/DDBJ databases">
        <authorList>
            <person name="King R."/>
        </authorList>
    </citation>
    <scope>NUCLEOTIDE SEQUENCE</scope>
</reference>
<dbReference type="AlphaFoldDB" id="A0A9P0HT14"/>
<name>A0A9P0HT14_NEZVI</name>